<comment type="caution">
    <text evidence="3">The sequence shown here is derived from an EMBL/GenBank/DDBJ whole genome shotgun (WGS) entry which is preliminary data.</text>
</comment>
<protein>
    <submittedName>
        <fullName evidence="3">IS701 family transposase</fullName>
    </submittedName>
</protein>
<dbReference type="SUPFAM" id="SSF53098">
    <property type="entry name" value="Ribonuclease H-like"/>
    <property type="match status" value="1"/>
</dbReference>
<name>A0ABU8WDI3_9BURK</name>
<keyword evidence="4" id="KW-1185">Reference proteome</keyword>
<dbReference type="PANTHER" id="PTHR33627">
    <property type="entry name" value="TRANSPOSASE"/>
    <property type="match status" value="1"/>
</dbReference>
<proteinExistence type="predicted"/>
<evidence type="ECO:0000313" key="3">
    <source>
        <dbReference type="EMBL" id="MEJ8827539.1"/>
    </source>
</evidence>
<sequence>MEDLKDFEQYMAHLSEGLGHSDRHAGLRGYTTGLMSPLQRKSVEPMAALVEPLRVRARHQSLHHFVADANWSDERMLLGICQWVVPLMDFSDGGWWIIDDTGFPKQGRHSVGVARQYCGMLGKQDNCQVAVSVSLACAAASIPVAWQLYLPQEWADDAPRREKAGVPEALQFATKPQIALQQIEHLLAQGAPRHCVLSDAGYGVDTAFRERLDELGLPYVVGVTGSVTVWPPGHEPLPPRPYSGKGPVPRRLRRGDANAPEHRPRTVKDVAFDIDPDDWQEVTWREGTNAALRSYFARVRVSAAHRDELRSELRAPQWLLIEWPEGHEEPLKYWLSTLPEGTPLQRMVYEAKMRWRIERDYQDLKQDLGLGQYEGRGWRGFHHHASLSIAAYGFLLAQRLQHPDEVGGKKNSAREEPALPTHYKPRGSPEGAAPRPILHHELAVAYRRAAGS</sequence>
<evidence type="ECO:0000313" key="4">
    <source>
        <dbReference type="Proteomes" id="UP001363010"/>
    </source>
</evidence>
<feature type="domain" description="Transposase IS701-like DDE" evidence="2">
    <location>
        <begin position="14"/>
        <end position="290"/>
    </location>
</feature>
<dbReference type="PANTHER" id="PTHR33627:SF1">
    <property type="entry name" value="TRANSPOSASE"/>
    <property type="match status" value="1"/>
</dbReference>
<feature type="region of interest" description="Disordered" evidence="1">
    <location>
        <begin position="405"/>
        <end position="435"/>
    </location>
</feature>
<accession>A0ABU8WDI3</accession>
<dbReference type="InterPro" id="IPR038721">
    <property type="entry name" value="IS701-like_DDE_dom"/>
</dbReference>
<dbReference type="NCBIfam" id="NF033540">
    <property type="entry name" value="transpos_IS701"/>
    <property type="match status" value="1"/>
</dbReference>
<evidence type="ECO:0000259" key="2">
    <source>
        <dbReference type="Pfam" id="PF13546"/>
    </source>
</evidence>
<dbReference type="Proteomes" id="UP001363010">
    <property type="component" value="Unassembled WGS sequence"/>
</dbReference>
<reference evidence="3 4" key="1">
    <citation type="submission" date="2024-03" db="EMBL/GenBank/DDBJ databases">
        <title>Novel species of the genus Variovorax.</title>
        <authorList>
            <person name="Liu Q."/>
            <person name="Xin Y.-H."/>
        </authorList>
    </citation>
    <scope>NUCLEOTIDE SEQUENCE [LARGE SCALE GENOMIC DNA]</scope>
    <source>
        <strain evidence="3 4">KACC 18501</strain>
    </source>
</reference>
<gene>
    <name evidence="3" type="ORF">WKW80_37145</name>
</gene>
<feature type="compositionally biased region" description="Basic and acidic residues" evidence="1">
    <location>
        <begin position="405"/>
        <end position="417"/>
    </location>
</feature>
<dbReference type="EMBL" id="JBBKZV010000095">
    <property type="protein sequence ID" value="MEJ8827539.1"/>
    <property type="molecule type" value="Genomic_DNA"/>
</dbReference>
<dbReference type="Pfam" id="PF13546">
    <property type="entry name" value="DDE_5"/>
    <property type="match status" value="1"/>
</dbReference>
<organism evidence="3 4">
    <name type="scientific">Variovorax humicola</name>
    <dbReference type="NCBI Taxonomy" id="1769758"/>
    <lineage>
        <taxon>Bacteria</taxon>
        <taxon>Pseudomonadati</taxon>
        <taxon>Pseudomonadota</taxon>
        <taxon>Betaproteobacteria</taxon>
        <taxon>Burkholderiales</taxon>
        <taxon>Comamonadaceae</taxon>
        <taxon>Variovorax</taxon>
    </lineage>
</organism>
<evidence type="ECO:0000256" key="1">
    <source>
        <dbReference type="SAM" id="MobiDB-lite"/>
    </source>
</evidence>
<dbReference type="InterPro" id="IPR012337">
    <property type="entry name" value="RNaseH-like_sf"/>
</dbReference>
<dbReference type="InterPro" id="IPR039365">
    <property type="entry name" value="IS701-like"/>
</dbReference>
<dbReference type="RefSeq" id="WP_340368552.1">
    <property type="nucleotide sequence ID" value="NZ_JBBKZV010000095.1"/>
</dbReference>